<dbReference type="GeneID" id="9499752"/>
<dbReference type="Gene3D" id="3.40.50.10310">
    <property type="entry name" value="Creatininase"/>
    <property type="match status" value="1"/>
</dbReference>
<dbReference type="Pfam" id="PF02633">
    <property type="entry name" value="Creatininase"/>
    <property type="match status" value="1"/>
</dbReference>
<evidence type="ECO:0000256" key="4">
    <source>
        <dbReference type="ARBA" id="ARBA00022833"/>
    </source>
</evidence>
<reference evidence="5 6" key="1">
    <citation type="journal article" date="2010" name="Appl. Environ. Microbiol.">
        <title>The genome sequence of the crenarchaeon Acidilobus saccharovorans supports a new order, Acidilobales, and suggests an important ecological role in terrestrial acidic hot springs.</title>
        <authorList>
            <person name="Mardanov A.V."/>
            <person name="Svetlitchnyi V.A."/>
            <person name="Beletsky A.V."/>
            <person name="Prokofeva M.I."/>
            <person name="Bonch-Osmolovskaya E.A."/>
            <person name="Ravin N.V."/>
            <person name="Skryabin K.G."/>
        </authorList>
    </citation>
    <scope>NUCLEOTIDE SEQUENCE [LARGE SCALE GENOMIC DNA]</scope>
    <source>
        <strain evidence="6">DSM 16705 / JCM 18335 / VKM B-2471 / 345-15</strain>
    </source>
</reference>
<name>D9PZB1_ACIS3</name>
<dbReference type="eggNOG" id="arCOG04536">
    <property type="taxonomic scope" value="Archaea"/>
</dbReference>
<keyword evidence="2" id="KW-0479">Metal-binding</keyword>
<protein>
    <submittedName>
        <fullName evidence="5">Creatinine amidohydrolase</fullName>
        <ecNumber evidence="5">3.5.2.10</ecNumber>
    </submittedName>
</protein>
<dbReference type="InterPro" id="IPR003785">
    <property type="entry name" value="Creatininase/forma_Hydrolase"/>
</dbReference>
<dbReference type="STRING" id="666510.ASAC_1493"/>
<dbReference type="HOGENOM" id="CLU_055029_3_1_2"/>
<proteinExistence type="predicted"/>
<evidence type="ECO:0000256" key="3">
    <source>
        <dbReference type="ARBA" id="ARBA00022801"/>
    </source>
</evidence>
<dbReference type="GO" id="GO:0016811">
    <property type="term" value="F:hydrolase activity, acting on carbon-nitrogen (but not peptide) bonds, in linear amides"/>
    <property type="evidence" value="ECO:0007669"/>
    <property type="project" value="TreeGrafter"/>
</dbReference>
<dbReference type="AlphaFoldDB" id="D9PZB1"/>
<dbReference type="RefSeq" id="WP_013267410.1">
    <property type="nucleotide sequence ID" value="NC_014374.1"/>
</dbReference>
<keyword evidence="3 5" id="KW-0378">Hydrolase</keyword>
<keyword evidence="6" id="KW-1185">Reference proteome</keyword>
<evidence type="ECO:0000313" key="6">
    <source>
        <dbReference type="Proteomes" id="UP000000346"/>
    </source>
</evidence>
<dbReference type="PANTHER" id="PTHR35005">
    <property type="entry name" value="3-DEHYDRO-SCYLLO-INOSOSE HYDROLASE"/>
    <property type="match status" value="1"/>
</dbReference>
<dbReference type="SUPFAM" id="SSF102215">
    <property type="entry name" value="Creatininase"/>
    <property type="match status" value="1"/>
</dbReference>
<sequence>MYRLEELSSAQARELMSREDAIVIIPVGSVEQHCEGPLGTDLMIAQGVAEAACERVSGPCVLAPPIAYGFSAEWSLAPGTVSLSLQALQLLLRDVITSLVRSGARNVVIVNGHYGNSPAVEAALRDMMPSLPPEVAVVQVNYWEALELDVGHASDAEAEVMKALGYSVDFGRCECLQGSPRGAKVYVRPGEGPATLRSPARGLTRDFIGSAVAEAIEAALGAARGSRRPLP</sequence>
<dbReference type="InParanoid" id="D9PZB1"/>
<evidence type="ECO:0000313" key="5">
    <source>
        <dbReference type="EMBL" id="ADL19898.1"/>
    </source>
</evidence>
<evidence type="ECO:0000256" key="1">
    <source>
        <dbReference type="ARBA" id="ARBA00001947"/>
    </source>
</evidence>
<dbReference type="GO" id="GO:0046872">
    <property type="term" value="F:metal ion binding"/>
    <property type="evidence" value="ECO:0007669"/>
    <property type="project" value="UniProtKB-KW"/>
</dbReference>
<dbReference type="KEGG" id="asc:ASAC_1493"/>
<dbReference type="EC" id="3.5.2.10" evidence="5"/>
<dbReference type="EMBL" id="CP001742">
    <property type="protein sequence ID" value="ADL19898.1"/>
    <property type="molecule type" value="Genomic_DNA"/>
</dbReference>
<dbReference type="PANTHER" id="PTHR35005:SF1">
    <property type="entry name" value="2-AMINO-5-FORMYLAMINO-6-RIBOSYLAMINOPYRIMIDIN-4(3H)-ONE 5'-MONOPHOSPHATE DEFORMYLASE"/>
    <property type="match status" value="1"/>
</dbReference>
<comment type="cofactor">
    <cofactor evidence="1">
        <name>Zn(2+)</name>
        <dbReference type="ChEBI" id="CHEBI:29105"/>
    </cofactor>
</comment>
<organism evidence="5 6">
    <name type="scientific">Acidilobus saccharovorans (strain DSM 16705 / JCM 18335 / VKM B-2471 / 345-15)</name>
    <dbReference type="NCBI Taxonomy" id="666510"/>
    <lineage>
        <taxon>Archaea</taxon>
        <taxon>Thermoproteota</taxon>
        <taxon>Thermoprotei</taxon>
        <taxon>Acidilobales</taxon>
        <taxon>Acidilobaceae</taxon>
        <taxon>Acidilobus</taxon>
    </lineage>
</organism>
<dbReference type="InterPro" id="IPR024087">
    <property type="entry name" value="Creatininase-like_sf"/>
</dbReference>
<keyword evidence="4" id="KW-0862">Zinc</keyword>
<evidence type="ECO:0000256" key="2">
    <source>
        <dbReference type="ARBA" id="ARBA00022723"/>
    </source>
</evidence>
<dbReference type="GO" id="GO:0009231">
    <property type="term" value="P:riboflavin biosynthetic process"/>
    <property type="evidence" value="ECO:0007669"/>
    <property type="project" value="TreeGrafter"/>
</dbReference>
<dbReference type="GO" id="GO:0047789">
    <property type="term" value="F:creatininase activity"/>
    <property type="evidence" value="ECO:0007669"/>
    <property type="project" value="UniProtKB-EC"/>
</dbReference>
<accession>D9PZB1</accession>
<dbReference type="Proteomes" id="UP000000346">
    <property type="component" value="Chromosome"/>
</dbReference>
<gene>
    <name evidence="5" type="ordered locus">ASAC_1493</name>
</gene>
<dbReference type="OrthoDB" id="46121at2157"/>